<organism evidence="2 3">
    <name type="scientific">Arenimonas metalli CF5-1</name>
    <dbReference type="NCBI Taxonomy" id="1384056"/>
    <lineage>
        <taxon>Bacteria</taxon>
        <taxon>Pseudomonadati</taxon>
        <taxon>Pseudomonadota</taxon>
        <taxon>Gammaproteobacteria</taxon>
        <taxon>Lysobacterales</taxon>
        <taxon>Lysobacteraceae</taxon>
        <taxon>Arenimonas</taxon>
    </lineage>
</organism>
<dbReference type="InterPro" id="IPR027417">
    <property type="entry name" value="P-loop_NTPase"/>
</dbReference>
<dbReference type="GO" id="GO:0016887">
    <property type="term" value="F:ATP hydrolysis activity"/>
    <property type="evidence" value="ECO:0007669"/>
    <property type="project" value="InterPro"/>
</dbReference>
<dbReference type="Gene3D" id="3.90.70.10">
    <property type="entry name" value="Cysteine proteinases"/>
    <property type="match status" value="1"/>
</dbReference>
<dbReference type="RefSeq" id="WP_034210178.1">
    <property type="nucleotide sequence ID" value="NZ_AVCK01000003.1"/>
</dbReference>
<dbReference type="eggNOG" id="COG3267">
    <property type="taxonomic scope" value="Bacteria"/>
</dbReference>
<evidence type="ECO:0000313" key="2">
    <source>
        <dbReference type="EMBL" id="KFN48178.1"/>
    </source>
</evidence>
<dbReference type="AlphaFoldDB" id="A0A091B687"/>
<sequence>MYLEHYGLTEPPFSITPDPRFVYLSERHRDALAHLLFGIGQGGGGGFVQLTGEVGTGKTTLCRLLLEQLPENTRVALVLNPRVDPVELLQTICQELRIRLPAKRSSQKALVDALNAYLLEAYAQGLRVVLIIDEAQNLSVEALEQVRLLTNLETDTQKLLQIILLGQPELRDLLAREDLRQLAQRITARFHLTPLDAGELEHYLRHRYAVAGGQRFPFTKLAVKRIHQHSGGVPRLANIIAERALLAGYAHDEAQIGERWVDRAAREALAPRLSKLPKLNAAHGVGAVIALAALGFWLWPERPAPEPLPATTTAALPAPAPATVETVVPYLPGESLAQRIALAGASAEPAWRQLLGLWTVRAQEAAVADASRCPPVVSPGLYCLRGRASLDKLAALGRPALLRLSGPAGESWAVLLGADALRVRLWLGGGRFDTDRLALERHWRGDYVAVWRGPAFLSTPPAAGDSGPAVDWINDRLRDRAGLADADAGPAVLDDASVAAVRRLQTAHGLAADGVVGPETLLALSSGDGDGPRLRRGLD</sequence>
<dbReference type="InterPro" id="IPR049945">
    <property type="entry name" value="AAA_22"/>
</dbReference>
<dbReference type="PATRIC" id="fig|1384056.3.peg.271"/>
<proteinExistence type="predicted"/>
<dbReference type="Gene3D" id="1.10.101.10">
    <property type="entry name" value="PGBD-like superfamily/PGBD"/>
    <property type="match status" value="1"/>
</dbReference>
<dbReference type="InterPro" id="IPR036366">
    <property type="entry name" value="PGBDSf"/>
</dbReference>
<dbReference type="Pfam" id="PF13401">
    <property type="entry name" value="AAA_22"/>
    <property type="match status" value="1"/>
</dbReference>
<dbReference type="SUPFAM" id="SSF52540">
    <property type="entry name" value="P-loop containing nucleoside triphosphate hydrolases"/>
    <property type="match status" value="1"/>
</dbReference>
<dbReference type="EMBL" id="AVCK01000003">
    <property type="protein sequence ID" value="KFN48178.1"/>
    <property type="molecule type" value="Genomic_DNA"/>
</dbReference>
<evidence type="ECO:0000259" key="1">
    <source>
        <dbReference type="SMART" id="SM00382"/>
    </source>
</evidence>
<name>A0A091B687_9GAMM</name>
<reference evidence="2 3" key="1">
    <citation type="submission" date="2013-09" db="EMBL/GenBank/DDBJ databases">
        <title>Genome sequencing of Arenimonas metalli.</title>
        <authorList>
            <person name="Chen F."/>
            <person name="Wang G."/>
        </authorList>
    </citation>
    <scope>NUCLEOTIDE SEQUENCE [LARGE SCALE GENOMIC DNA]</scope>
    <source>
        <strain evidence="2 3">CF5-1</strain>
    </source>
</reference>
<dbReference type="SMART" id="SM00382">
    <property type="entry name" value="AAA"/>
    <property type="match status" value="1"/>
</dbReference>
<dbReference type="OrthoDB" id="9780149at2"/>
<dbReference type="CDD" id="cd00009">
    <property type="entry name" value="AAA"/>
    <property type="match status" value="1"/>
</dbReference>
<gene>
    <name evidence="2" type="ORF">N787_06975</name>
</gene>
<dbReference type="Pfam" id="PF01471">
    <property type="entry name" value="PG_binding_1"/>
    <property type="match status" value="1"/>
</dbReference>
<dbReference type="InterPro" id="IPR002477">
    <property type="entry name" value="Peptidoglycan-bd-like"/>
</dbReference>
<dbReference type="InterPro" id="IPR003593">
    <property type="entry name" value="AAA+_ATPase"/>
</dbReference>
<protein>
    <recommendedName>
        <fullName evidence="1">AAA+ ATPase domain-containing protein</fullName>
    </recommendedName>
</protein>
<keyword evidence="3" id="KW-1185">Reference proteome</keyword>
<dbReference type="Proteomes" id="UP000029393">
    <property type="component" value="Unassembled WGS sequence"/>
</dbReference>
<comment type="caution">
    <text evidence="2">The sequence shown here is derived from an EMBL/GenBank/DDBJ whole genome shotgun (WGS) entry which is preliminary data.</text>
</comment>
<feature type="domain" description="AAA+ ATPase" evidence="1">
    <location>
        <begin position="44"/>
        <end position="196"/>
    </location>
</feature>
<dbReference type="PANTHER" id="PTHR35894:SF1">
    <property type="entry name" value="PHOSPHORIBULOKINASE _ URIDINE KINASE FAMILY"/>
    <property type="match status" value="1"/>
</dbReference>
<evidence type="ECO:0000313" key="3">
    <source>
        <dbReference type="Proteomes" id="UP000029393"/>
    </source>
</evidence>
<dbReference type="InterPro" id="IPR036365">
    <property type="entry name" value="PGBD-like_sf"/>
</dbReference>
<dbReference type="SUPFAM" id="SSF47090">
    <property type="entry name" value="PGBD-like"/>
    <property type="match status" value="1"/>
</dbReference>
<dbReference type="InterPro" id="IPR052026">
    <property type="entry name" value="ExeA_AAA_ATPase_DNA-bind"/>
</dbReference>
<dbReference type="Gene3D" id="3.40.50.300">
    <property type="entry name" value="P-loop containing nucleotide triphosphate hydrolases"/>
    <property type="match status" value="1"/>
</dbReference>
<dbReference type="PANTHER" id="PTHR35894">
    <property type="entry name" value="GENERAL SECRETION PATHWAY PROTEIN A-RELATED"/>
    <property type="match status" value="1"/>
</dbReference>
<accession>A0A091B687</accession>